<gene>
    <name evidence="2" type="primary">kfoC</name>
    <name evidence="2" type="ORF">CHRY9390_01174</name>
</gene>
<protein>
    <submittedName>
        <fullName evidence="2">Chondroitin synthase</fullName>
    </submittedName>
</protein>
<dbReference type="AlphaFoldDB" id="A0A9N8MMQ1"/>
<reference evidence="2" key="1">
    <citation type="submission" date="2020-12" db="EMBL/GenBank/DDBJ databases">
        <authorList>
            <person name="Rodrigo-Torres L."/>
            <person name="Arahal R. D."/>
            <person name="Lucena T."/>
        </authorList>
    </citation>
    <scope>NUCLEOTIDE SEQUENCE</scope>
    <source>
        <strain evidence="2">CECT 9390</strain>
    </source>
</reference>
<comment type="caution">
    <text evidence="2">The sequence shown here is derived from an EMBL/GenBank/DDBJ whole genome shotgun (WGS) entry which is preliminary data.</text>
</comment>
<dbReference type="Proteomes" id="UP000662618">
    <property type="component" value="Unassembled WGS sequence"/>
</dbReference>
<dbReference type="InterPro" id="IPR029044">
    <property type="entry name" value="Nucleotide-diphossugar_trans"/>
</dbReference>
<dbReference type="InterPro" id="IPR001173">
    <property type="entry name" value="Glyco_trans_2-like"/>
</dbReference>
<evidence type="ECO:0000313" key="2">
    <source>
        <dbReference type="EMBL" id="CAD7804093.1"/>
    </source>
</evidence>
<name>A0A9N8MMQ1_9FLAO</name>
<dbReference type="GO" id="GO:0016758">
    <property type="term" value="F:hexosyltransferase activity"/>
    <property type="evidence" value="ECO:0007669"/>
    <property type="project" value="UniProtKB-ARBA"/>
</dbReference>
<organism evidence="2 3">
    <name type="scientific">Chryseobacterium aquaeductus</name>
    <dbReference type="NCBI Taxonomy" id="2675056"/>
    <lineage>
        <taxon>Bacteria</taxon>
        <taxon>Pseudomonadati</taxon>
        <taxon>Bacteroidota</taxon>
        <taxon>Flavobacteriia</taxon>
        <taxon>Flavobacteriales</taxon>
        <taxon>Weeksellaceae</taxon>
        <taxon>Chryseobacterium group</taxon>
        <taxon>Chryseobacterium</taxon>
    </lineage>
</organism>
<evidence type="ECO:0000313" key="3">
    <source>
        <dbReference type="Proteomes" id="UP000662618"/>
    </source>
</evidence>
<dbReference type="PANTHER" id="PTHR22916:SF3">
    <property type="entry name" value="UDP-GLCNAC:BETAGAL BETA-1,3-N-ACETYLGLUCOSAMINYLTRANSFERASE-LIKE PROTEIN 1"/>
    <property type="match status" value="1"/>
</dbReference>
<dbReference type="PANTHER" id="PTHR22916">
    <property type="entry name" value="GLYCOSYLTRANSFERASE"/>
    <property type="match status" value="1"/>
</dbReference>
<feature type="domain" description="Glycosyltransferase 2-like" evidence="1">
    <location>
        <begin position="16"/>
        <end position="177"/>
    </location>
</feature>
<dbReference type="SUPFAM" id="SSF53448">
    <property type="entry name" value="Nucleotide-diphospho-sugar transferases"/>
    <property type="match status" value="1"/>
</dbReference>
<dbReference type="Gene3D" id="3.90.550.10">
    <property type="entry name" value="Spore Coat Polysaccharide Biosynthesis Protein SpsA, Chain A"/>
    <property type="match status" value="1"/>
</dbReference>
<keyword evidence="3" id="KW-1185">Reference proteome</keyword>
<proteinExistence type="predicted"/>
<dbReference type="EMBL" id="CAJIMS010000001">
    <property type="protein sequence ID" value="CAD7804093.1"/>
    <property type="molecule type" value="Genomic_DNA"/>
</dbReference>
<evidence type="ECO:0000259" key="1">
    <source>
        <dbReference type="Pfam" id="PF00535"/>
    </source>
</evidence>
<accession>A0A9N8MMQ1</accession>
<dbReference type="Pfam" id="PF00535">
    <property type="entry name" value="Glycos_transf_2"/>
    <property type="match status" value="1"/>
</dbReference>
<sequence>MKNLLTQIPHIQMKFSILIANYNNGKFFRNCYDSIISQSYDNWEAIILDDASTDDSLEVIENIIGDDNRFKIYKNDHNSGVGITKSKLIQLVDGEICGFVDPDDAITENALQSAITIFKKNKKVVLTYSKYVQCDENLSHLDIPKNSMQVPNGDAYFFNCPVHIVHFVCFRKEIYDKTEKMNSEMKIAEDQDLYLKMYEKGKVKFINEPNYLYRTHSGGISQNDNRPKSREYFAQVIFDAMKRRNLKEINGKAIPDRFGEPKEIYDLLEYQNSISYRIKKKLRILAQQLFN</sequence>